<dbReference type="PANTHER" id="PTHR20855">
    <property type="entry name" value="ADIPOR/PROGESTIN RECEPTOR-RELATED"/>
    <property type="match status" value="1"/>
</dbReference>
<feature type="transmembrane region" description="Helical" evidence="8">
    <location>
        <begin position="136"/>
        <end position="158"/>
    </location>
</feature>
<dbReference type="GO" id="GO:0046872">
    <property type="term" value="F:metal ion binding"/>
    <property type="evidence" value="ECO:0007669"/>
    <property type="project" value="UniProtKB-KW"/>
</dbReference>
<comment type="subcellular location">
    <subcellularLocation>
        <location evidence="1">Membrane</location>
        <topology evidence="1">Multi-pass membrane protein</topology>
    </subcellularLocation>
</comment>
<dbReference type="GO" id="GO:0006882">
    <property type="term" value="P:intracellular zinc ion homeostasis"/>
    <property type="evidence" value="ECO:0007669"/>
    <property type="project" value="TreeGrafter"/>
</dbReference>
<accession>A0AAJ0FJL5</accession>
<organism evidence="9 10">
    <name type="scientific">Phialemonium atrogriseum</name>
    <dbReference type="NCBI Taxonomy" id="1093897"/>
    <lineage>
        <taxon>Eukaryota</taxon>
        <taxon>Fungi</taxon>
        <taxon>Dikarya</taxon>
        <taxon>Ascomycota</taxon>
        <taxon>Pezizomycotina</taxon>
        <taxon>Sordariomycetes</taxon>
        <taxon>Sordariomycetidae</taxon>
        <taxon>Cephalothecales</taxon>
        <taxon>Cephalothecaceae</taxon>
        <taxon>Phialemonium</taxon>
    </lineage>
</organism>
<dbReference type="AlphaFoldDB" id="A0AAJ0FJL5"/>
<dbReference type="GO" id="GO:0038023">
    <property type="term" value="F:signaling receptor activity"/>
    <property type="evidence" value="ECO:0007669"/>
    <property type="project" value="TreeGrafter"/>
</dbReference>
<dbReference type="EMBL" id="MU839029">
    <property type="protein sequence ID" value="KAK1763230.1"/>
    <property type="molecule type" value="Genomic_DNA"/>
</dbReference>
<feature type="region of interest" description="Disordered" evidence="7">
    <location>
        <begin position="20"/>
        <end position="47"/>
    </location>
</feature>
<feature type="transmembrane region" description="Helical" evidence="8">
    <location>
        <begin position="308"/>
        <end position="330"/>
    </location>
</feature>
<feature type="transmembrane region" description="Helical" evidence="8">
    <location>
        <begin position="178"/>
        <end position="199"/>
    </location>
</feature>
<evidence type="ECO:0000256" key="6">
    <source>
        <dbReference type="PIRSR" id="PIRSR604254-1"/>
    </source>
</evidence>
<sequence length="340" mass="38455">MACASLSSFDDRIALMKSQYSGMNSAPSQSTTPDRRPPPTSTLGKKKSEVRSCKETVGLTRSTHLRRIPEWYQDNEQIRHGYRPVSCSARVSLASWLYLHNESVNIYSHLIPAIGFLLGEWYILEYLHSRYQHVTVADHLIFAFFLLTATVCLGLSATYHTMINHSQRIDALWLRFDLVGIILLTLGDFVSGIYLVFWCEPLQRKIYWSMIFTLGAITIFVLLSPKFRGPRWRTFRLMTIVGTGLSGLAPLGHGIYMFGFVQMLKQSGMPYYLVEGALLGLGAFIYAARIPESLSPGKFDIYGSSHQLFHILVVIATVIHLVGILAAFDYNYNHRICTGR</sequence>
<keyword evidence="5 8" id="KW-0472">Membrane</keyword>
<dbReference type="Proteomes" id="UP001244011">
    <property type="component" value="Unassembled WGS sequence"/>
</dbReference>
<dbReference type="GeneID" id="85315185"/>
<feature type="transmembrane region" description="Helical" evidence="8">
    <location>
        <begin position="235"/>
        <end position="258"/>
    </location>
</feature>
<keyword evidence="6" id="KW-0479">Metal-binding</keyword>
<comment type="caution">
    <text evidence="9">The sequence shown here is derived from an EMBL/GenBank/DDBJ whole genome shotgun (WGS) entry which is preliminary data.</text>
</comment>
<name>A0AAJ0FJL5_9PEZI</name>
<keyword evidence="3 8" id="KW-0812">Transmembrane</keyword>
<evidence type="ECO:0000256" key="3">
    <source>
        <dbReference type="ARBA" id="ARBA00022692"/>
    </source>
</evidence>
<keyword evidence="4 8" id="KW-1133">Transmembrane helix</keyword>
<evidence type="ECO:0000256" key="7">
    <source>
        <dbReference type="SAM" id="MobiDB-lite"/>
    </source>
</evidence>
<keyword evidence="10" id="KW-1185">Reference proteome</keyword>
<feature type="binding site" evidence="6">
    <location>
        <position position="306"/>
    </location>
    <ligand>
        <name>Zn(2+)</name>
        <dbReference type="ChEBI" id="CHEBI:29105"/>
    </ligand>
</feature>
<dbReference type="InterPro" id="IPR004254">
    <property type="entry name" value="AdipoR/HlyIII-related"/>
</dbReference>
<evidence type="ECO:0000256" key="5">
    <source>
        <dbReference type="ARBA" id="ARBA00023136"/>
    </source>
</evidence>
<keyword evidence="6" id="KW-0862">Zinc</keyword>
<feature type="transmembrane region" description="Helical" evidence="8">
    <location>
        <begin position="106"/>
        <end position="124"/>
    </location>
</feature>
<evidence type="ECO:0000256" key="4">
    <source>
        <dbReference type="ARBA" id="ARBA00022989"/>
    </source>
</evidence>
<evidence type="ECO:0000256" key="1">
    <source>
        <dbReference type="ARBA" id="ARBA00004141"/>
    </source>
</evidence>
<dbReference type="RefSeq" id="XP_060279443.1">
    <property type="nucleotide sequence ID" value="XM_060431998.1"/>
</dbReference>
<proteinExistence type="inferred from homology"/>
<feature type="binding site" evidence="6">
    <location>
        <position position="160"/>
    </location>
    <ligand>
        <name>Zn(2+)</name>
        <dbReference type="ChEBI" id="CHEBI:29105"/>
    </ligand>
</feature>
<feature type="binding site" evidence="6">
    <location>
        <position position="310"/>
    </location>
    <ligand>
        <name>Zn(2+)</name>
        <dbReference type="ChEBI" id="CHEBI:29105"/>
    </ligand>
</feature>
<dbReference type="PANTHER" id="PTHR20855:SF52">
    <property type="entry name" value="ADIPONECTIN RECEPTOR PROTEIN"/>
    <property type="match status" value="1"/>
</dbReference>
<protein>
    <submittedName>
        <fullName evidence="9">MPR-like GPCR protein</fullName>
    </submittedName>
</protein>
<feature type="transmembrane region" description="Helical" evidence="8">
    <location>
        <begin position="206"/>
        <end position="223"/>
    </location>
</feature>
<dbReference type="Pfam" id="PF03006">
    <property type="entry name" value="HlyIII"/>
    <property type="match status" value="1"/>
</dbReference>
<reference evidence="9" key="1">
    <citation type="submission" date="2023-06" db="EMBL/GenBank/DDBJ databases">
        <title>Genome-scale phylogeny and comparative genomics of the fungal order Sordariales.</title>
        <authorList>
            <consortium name="Lawrence Berkeley National Laboratory"/>
            <person name="Hensen N."/>
            <person name="Bonometti L."/>
            <person name="Westerberg I."/>
            <person name="Brannstrom I.O."/>
            <person name="Guillou S."/>
            <person name="Cros-Aarteil S."/>
            <person name="Calhoun S."/>
            <person name="Haridas S."/>
            <person name="Kuo A."/>
            <person name="Mondo S."/>
            <person name="Pangilinan J."/>
            <person name="Riley R."/>
            <person name="Labutti K."/>
            <person name="Andreopoulos B."/>
            <person name="Lipzen A."/>
            <person name="Chen C."/>
            <person name="Yanf M."/>
            <person name="Daum C."/>
            <person name="Ng V."/>
            <person name="Clum A."/>
            <person name="Steindorff A."/>
            <person name="Ohm R."/>
            <person name="Martin F."/>
            <person name="Silar P."/>
            <person name="Natvig D."/>
            <person name="Lalanne C."/>
            <person name="Gautier V."/>
            <person name="Ament-Velasquez S.L."/>
            <person name="Kruys A."/>
            <person name="Hutchinson M.I."/>
            <person name="Powell A.J."/>
            <person name="Barry K."/>
            <person name="Miller A.N."/>
            <person name="Grigoriev I.V."/>
            <person name="Debuchy R."/>
            <person name="Gladieux P."/>
            <person name="Thoren M.H."/>
            <person name="Johannesson H."/>
        </authorList>
    </citation>
    <scope>NUCLEOTIDE SEQUENCE</scope>
    <source>
        <strain evidence="9">8032-3</strain>
    </source>
</reference>
<evidence type="ECO:0000313" key="10">
    <source>
        <dbReference type="Proteomes" id="UP001244011"/>
    </source>
</evidence>
<evidence type="ECO:0000313" key="9">
    <source>
        <dbReference type="EMBL" id="KAK1763230.1"/>
    </source>
</evidence>
<dbReference type="GO" id="GO:0016020">
    <property type="term" value="C:membrane"/>
    <property type="evidence" value="ECO:0007669"/>
    <property type="project" value="UniProtKB-SubCell"/>
</dbReference>
<evidence type="ECO:0000256" key="2">
    <source>
        <dbReference type="ARBA" id="ARBA00007018"/>
    </source>
</evidence>
<gene>
    <name evidence="9" type="ORF">QBC33DRAFT_598761</name>
</gene>
<comment type="similarity">
    <text evidence="2">Belongs to the ADIPOR family.</text>
</comment>
<evidence type="ECO:0000256" key="8">
    <source>
        <dbReference type="SAM" id="Phobius"/>
    </source>
</evidence>
<feature type="transmembrane region" description="Helical" evidence="8">
    <location>
        <begin position="270"/>
        <end position="288"/>
    </location>
</feature>